<accession>A0A5J4WIJ8</accession>
<keyword evidence="1" id="KW-0175">Coiled coil</keyword>
<dbReference type="EMBL" id="SNRW01001917">
    <property type="protein sequence ID" value="KAA6394536.1"/>
    <property type="molecule type" value="Genomic_DNA"/>
</dbReference>
<dbReference type="Proteomes" id="UP000324800">
    <property type="component" value="Unassembled WGS sequence"/>
</dbReference>
<sequence>MLKRARTALERRQQAQINRFQNRVDELENIIKLKDQLFISVADNSPKDIRTAVRTPLVVNRTFQDFDSEYCGCLARSAFSATKKRLESNDLKPSQELRPEIVKNEGIHLAHIQLIISFILFYSFPSCLNQKGKNILFISIPEQFQIQRRRTYDVPISANYKVGTIEHYKLFLLKRSNDIEKTMMD</sequence>
<proteinExistence type="predicted"/>
<evidence type="ECO:0000313" key="3">
    <source>
        <dbReference type="Proteomes" id="UP000324800"/>
    </source>
</evidence>
<reference evidence="2 3" key="1">
    <citation type="submission" date="2019-03" db="EMBL/GenBank/DDBJ databases">
        <title>Single cell metagenomics reveals metabolic interactions within the superorganism composed of flagellate Streblomastix strix and complex community of Bacteroidetes bacteria on its surface.</title>
        <authorList>
            <person name="Treitli S.C."/>
            <person name="Kolisko M."/>
            <person name="Husnik F."/>
            <person name="Keeling P."/>
            <person name="Hampl V."/>
        </authorList>
    </citation>
    <scope>NUCLEOTIDE SEQUENCE [LARGE SCALE GENOMIC DNA]</scope>
    <source>
        <strain evidence="2">ST1C</strain>
    </source>
</reference>
<evidence type="ECO:0000313" key="2">
    <source>
        <dbReference type="EMBL" id="KAA6394536.1"/>
    </source>
</evidence>
<evidence type="ECO:0000256" key="1">
    <source>
        <dbReference type="SAM" id="Coils"/>
    </source>
</evidence>
<feature type="coiled-coil region" evidence="1">
    <location>
        <begin position="10"/>
        <end position="37"/>
    </location>
</feature>
<gene>
    <name evidence="2" type="ORF">EZS28_009939</name>
</gene>
<dbReference type="AlphaFoldDB" id="A0A5J4WIJ8"/>
<organism evidence="2 3">
    <name type="scientific">Streblomastix strix</name>
    <dbReference type="NCBI Taxonomy" id="222440"/>
    <lineage>
        <taxon>Eukaryota</taxon>
        <taxon>Metamonada</taxon>
        <taxon>Preaxostyla</taxon>
        <taxon>Oxymonadida</taxon>
        <taxon>Streblomastigidae</taxon>
        <taxon>Streblomastix</taxon>
    </lineage>
</organism>
<comment type="caution">
    <text evidence="2">The sequence shown here is derived from an EMBL/GenBank/DDBJ whole genome shotgun (WGS) entry which is preliminary data.</text>
</comment>
<name>A0A5J4WIJ8_9EUKA</name>
<protein>
    <submittedName>
        <fullName evidence="2">Uncharacterized protein</fullName>
    </submittedName>
</protein>